<feature type="chain" id="PRO_5035237239" description="Purple acid phosphatase Fn3-like domain-containing protein" evidence="1">
    <location>
        <begin position="22"/>
        <end position="87"/>
    </location>
</feature>
<feature type="domain" description="Purple acid phosphatase Fn3-like" evidence="2">
    <location>
        <begin position="46"/>
        <end position="86"/>
    </location>
</feature>
<reference evidence="3" key="3">
    <citation type="submission" date="2022-01" db="UniProtKB">
        <authorList>
            <consortium name="EnsemblPlants"/>
        </authorList>
    </citation>
    <scope>IDENTIFICATION</scope>
    <source>
        <strain evidence="3">subsp. vulgare</strain>
    </source>
</reference>
<evidence type="ECO:0000259" key="2">
    <source>
        <dbReference type="Pfam" id="PF17808"/>
    </source>
</evidence>
<dbReference type="InterPro" id="IPR040974">
    <property type="entry name" value="Fn3_PAP"/>
</dbReference>
<dbReference type="SMR" id="A0A8I6WYS8"/>
<sequence>MMPWAWVVAVTWMAACTAAAAHSGEQPLSRIAVERTTLAVDGVAHVKASPTVLGHEGQDSGWVELEFFHPDPSGDDWIGVFSPANFR</sequence>
<organism evidence="3 4">
    <name type="scientific">Hordeum vulgare subsp. vulgare</name>
    <name type="common">Domesticated barley</name>
    <dbReference type="NCBI Taxonomy" id="112509"/>
    <lineage>
        <taxon>Eukaryota</taxon>
        <taxon>Viridiplantae</taxon>
        <taxon>Streptophyta</taxon>
        <taxon>Embryophyta</taxon>
        <taxon>Tracheophyta</taxon>
        <taxon>Spermatophyta</taxon>
        <taxon>Magnoliopsida</taxon>
        <taxon>Liliopsida</taxon>
        <taxon>Poales</taxon>
        <taxon>Poaceae</taxon>
        <taxon>BOP clade</taxon>
        <taxon>Pooideae</taxon>
        <taxon>Triticodae</taxon>
        <taxon>Triticeae</taxon>
        <taxon>Hordeinae</taxon>
        <taxon>Hordeum</taxon>
    </lineage>
</organism>
<protein>
    <recommendedName>
        <fullName evidence="2">Purple acid phosphatase Fn3-like domain-containing protein</fullName>
    </recommendedName>
</protein>
<dbReference type="Proteomes" id="UP000011116">
    <property type="component" value="Chromosome 1H"/>
</dbReference>
<dbReference type="Gramene" id="HORVU.MOREX.r2.1HG0076550.1">
    <property type="protein sequence ID" value="HORVU.MOREX.r2.1HG0076550.1.CDS.1"/>
    <property type="gene ID" value="HORVU.MOREX.r2.1HG0076550"/>
</dbReference>
<dbReference type="Gramene" id="HORVU.MOREX.r3.1HG0093000.1">
    <property type="protein sequence ID" value="HORVU.MOREX.r3.1HG0093000.1.CDS1"/>
    <property type="gene ID" value="HORVU.MOREX.r3.1HG0093000"/>
</dbReference>
<dbReference type="EnsemblPlants" id="HORVU.MOREX.r3.1HG0093000.1">
    <property type="protein sequence ID" value="HORVU.MOREX.r3.1HG0093000.1.CDS1"/>
    <property type="gene ID" value="HORVU.MOREX.r3.1HG0093000"/>
</dbReference>
<dbReference type="AlphaFoldDB" id="A0A8I6WYS8"/>
<reference evidence="4" key="1">
    <citation type="journal article" date="2012" name="Nature">
        <title>A physical, genetic and functional sequence assembly of the barley genome.</title>
        <authorList>
            <consortium name="The International Barley Genome Sequencing Consortium"/>
            <person name="Mayer K.F."/>
            <person name="Waugh R."/>
            <person name="Brown J.W."/>
            <person name="Schulman A."/>
            <person name="Langridge P."/>
            <person name="Platzer M."/>
            <person name="Fincher G.B."/>
            <person name="Muehlbauer G.J."/>
            <person name="Sato K."/>
            <person name="Close T.J."/>
            <person name="Wise R.P."/>
            <person name="Stein N."/>
        </authorList>
    </citation>
    <scope>NUCLEOTIDE SEQUENCE [LARGE SCALE GENOMIC DNA]</scope>
    <source>
        <strain evidence="4">cv. Morex</strain>
    </source>
</reference>
<evidence type="ECO:0000313" key="4">
    <source>
        <dbReference type="Proteomes" id="UP000011116"/>
    </source>
</evidence>
<feature type="signal peptide" evidence="1">
    <location>
        <begin position="1"/>
        <end position="21"/>
    </location>
</feature>
<evidence type="ECO:0000313" key="3">
    <source>
        <dbReference type="EnsemblPlants" id="HORVU.MOREX.r3.1HG0093000.1.CDS1"/>
    </source>
</evidence>
<keyword evidence="4" id="KW-1185">Reference proteome</keyword>
<keyword evidence="1" id="KW-0732">Signal</keyword>
<reference evidence="3" key="2">
    <citation type="submission" date="2020-10" db="EMBL/GenBank/DDBJ databases">
        <authorList>
            <person name="Scholz U."/>
            <person name="Mascher M."/>
            <person name="Fiebig A."/>
        </authorList>
    </citation>
    <scope>NUCLEOTIDE SEQUENCE [LARGE SCALE GENOMIC DNA]</scope>
    <source>
        <strain evidence="3">cv. Morex</strain>
    </source>
</reference>
<name>A0A8I6WYS8_HORVV</name>
<dbReference type="Pfam" id="PF17808">
    <property type="entry name" value="fn3_PAP"/>
    <property type="match status" value="1"/>
</dbReference>
<proteinExistence type="predicted"/>
<accession>A0A8I6WYS8</accession>
<evidence type="ECO:0000256" key="1">
    <source>
        <dbReference type="SAM" id="SignalP"/>
    </source>
</evidence>